<dbReference type="AlphaFoldDB" id="Q8KRW8"/>
<dbReference type="PANTHER" id="PTHR16305:SF35">
    <property type="entry name" value="TRANSCRIPTIONAL ACTIVATOR DOMAIN"/>
    <property type="match status" value="1"/>
</dbReference>
<dbReference type="EMBL" id="AF521878">
    <property type="protein sequence ID" value="AAM88362.1"/>
    <property type="molecule type" value="Genomic_DNA"/>
</dbReference>
<dbReference type="Pfam" id="PF13191">
    <property type="entry name" value="AAA_16"/>
    <property type="match status" value="1"/>
</dbReference>
<evidence type="ECO:0000256" key="2">
    <source>
        <dbReference type="ARBA" id="ARBA00022840"/>
    </source>
</evidence>
<dbReference type="PROSITE" id="PS50043">
    <property type="entry name" value="HTH_LUXR_2"/>
    <property type="match status" value="1"/>
</dbReference>
<dbReference type="GO" id="GO:0005737">
    <property type="term" value="C:cytoplasm"/>
    <property type="evidence" value="ECO:0007669"/>
    <property type="project" value="TreeGrafter"/>
</dbReference>
<reference evidence="4" key="1">
    <citation type="submission" date="2002-06" db="EMBL/GenBank/DDBJ databases">
        <title>The desosamine biosynthetic cluster of Streptomyces narbonensis, producer of narbomycin.</title>
        <authorList>
            <person name="Bate N."/>
            <person name="Cundliffe E."/>
        </authorList>
    </citation>
    <scope>NUCLEOTIDE SEQUENCE</scope>
</reference>
<dbReference type="Gene3D" id="3.40.50.300">
    <property type="entry name" value="P-loop containing nucleotide triphosphate hydrolases"/>
    <property type="match status" value="1"/>
</dbReference>
<dbReference type="InterPro" id="IPR041664">
    <property type="entry name" value="AAA_16"/>
</dbReference>
<dbReference type="GO" id="GO:0004016">
    <property type="term" value="F:adenylate cyclase activity"/>
    <property type="evidence" value="ECO:0007669"/>
    <property type="project" value="TreeGrafter"/>
</dbReference>
<dbReference type="InterPro" id="IPR027417">
    <property type="entry name" value="P-loop_NTPase"/>
</dbReference>
<dbReference type="InterPro" id="IPR036388">
    <property type="entry name" value="WH-like_DNA-bd_sf"/>
</dbReference>
<keyword evidence="2" id="KW-0067">ATP-binding</keyword>
<proteinExistence type="predicted"/>
<dbReference type="CDD" id="cd06170">
    <property type="entry name" value="LuxR_C_like"/>
    <property type="match status" value="1"/>
</dbReference>
<accession>Q8KRW8</accession>
<evidence type="ECO:0000259" key="3">
    <source>
        <dbReference type="PROSITE" id="PS50043"/>
    </source>
</evidence>
<name>Q8KRW8_9ACTN</name>
<dbReference type="GO" id="GO:0003677">
    <property type="term" value="F:DNA binding"/>
    <property type="evidence" value="ECO:0007669"/>
    <property type="project" value="InterPro"/>
</dbReference>
<evidence type="ECO:0000313" key="4">
    <source>
        <dbReference type="EMBL" id="AAM88362.1"/>
    </source>
</evidence>
<dbReference type="PRINTS" id="PR00038">
    <property type="entry name" value="HTHLUXR"/>
</dbReference>
<dbReference type="Gene3D" id="1.10.10.10">
    <property type="entry name" value="Winged helix-like DNA-binding domain superfamily/Winged helix DNA-binding domain"/>
    <property type="match status" value="1"/>
</dbReference>
<keyword evidence="1" id="KW-0547">Nucleotide-binding</keyword>
<dbReference type="PANTHER" id="PTHR16305">
    <property type="entry name" value="TESTICULAR SOLUBLE ADENYLYL CYCLASE"/>
    <property type="match status" value="1"/>
</dbReference>
<evidence type="ECO:0000256" key="1">
    <source>
        <dbReference type="ARBA" id="ARBA00022741"/>
    </source>
</evidence>
<dbReference type="GO" id="GO:0006355">
    <property type="term" value="P:regulation of DNA-templated transcription"/>
    <property type="evidence" value="ECO:0007669"/>
    <property type="project" value="InterPro"/>
</dbReference>
<feature type="domain" description="HTH luxR-type" evidence="3">
    <location>
        <begin position="876"/>
        <end position="941"/>
    </location>
</feature>
<dbReference type="Pfam" id="PF00196">
    <property type="entry name" value="GerE"/>
    <property type="match status" value="1"/>
</dbReference>
<dbReference type="SMART" id="SM00421">
    <property type="entry name" value="HTH_LUXR"/>
    <property type="match status" value="1"/>
</dbReference>
<dbReference type="InterPro" id="IPR016032">
    <property type="entry name" value="Sig_transdc_resp-reg_C-effctor"/>
</dbReference>
<dbReference type="PROSITE" id="PS00622">
    <property type="entry name" value="HTH_LUXR_1"/>
    <property type="match status" value="1"/>
</dbReference>
<gene>
    <name evidence="4" type="primary">nbmM</name>
</gene>
<dbReference type="SUPFAM" id="SSF46894">
    <property type="entry name" value="C-terminal effector domain of the bipartite response regulators"/>
    <property type="match status" value="1"/>
</dbReference>
<dbReference type="InterPro" id="IPR000792">
    <property type="entry name" value="Tscrpt_reg_LuxR_C"/>
</dbReference>
<organism evidence="4">
    <name type="scientific">Streptomyces narbonensis</name>
    <dbReference type="NCBI Taxonomy" id="67333"/>
    <lineage>
        <taxon>Bacteria</taxon>
        <taxon>Bacillati</taxon>
        <taxon>Actinomycetota</taxon>
        <taxon>Actinomycetes</taxon>
        <taxon>Kitasatosporales</taxon>
        <taxon>Streptomycetaceae</taxon>
        <taxon>Streptomyces</taxon>
    </lineage>
</organism>
<protein>
    <submittedName>
        <fullName evidence="4">NbmM</fullName>
    </submittedName>
</protein>
<sequence length="945" mass="103353">MIAIRRRVRRPDEGTSAMNLVERDGETARLRAVLDASAAGEGTLLLVSGPAGSGKTELLRSFRRLAAERGTPVWTVRALPGDRDVPLGVLCQLLRSAQQHGADTSTVRDLVDNASRRAGNLTSPADAPLRVDETHQLHDWLRSLSRRTPFLVAVDDLTHADTASLRFLLYCAAHHDQGGIGFVMTDRASQRAGYRVFRAELLRQPHCRNLWLSGLPPSGVRQFLTHYYGPEAAERRAPAYHATTGGNPLLLRALTQDRQAARTALGTADGDGPVHGDAFAQAVLDCLHRSSEGTLETARWLAVLEQSDPLLVERLTGTTAAAVERHIHELAAIGLLDEDGALGQPAIREAALLDLPAGERTELHRRAAEQLHRDGADEDTVARHLLVGGAPDAPWALPLLERGAQQALFDDRLDDAFRILEFAVRSSTDNTQLARLAPHLVAASWRMNPHMTTRALALFDRLLSGELQPSHPVMGLIRCLVWYGRLPEAADALSRLRPRTDSEHLEMSLTRMWLAALCPPLLESLPPSPEPERGPVPVRLAPRTIALQAQAGVFQRGPDNASVAQAEQILQGCRLSEETYEALETALLVLVHADRLDRAQFWSDALLAEAVERRSLGWEAIFAATRAMIAIRCGDLPTARERAELALSHAAPESWGLAVGMPLSALLLACTEAGEYEQAERVLRQPVPDAMFDSRHGMEYMHARGRYWLATGRLHAALGEFMLCGEILGSWNLDQPSIVPWRTSAAEVYLRLGNRQKARALAEAQLALVRPGRSRTRGLTLRVLAAAADGQQAERLHAEAVDMLHDSGDRLEHARALAGMSRHQQAQGDNYRARMTARLAGDMAWACGAYPLAEEIVPGRGGRRAKAVSTELELPGGPDVDLLSEAERRVAALAARGLTNRQIARRLCVTASTVEQHLTRVYRKLNVTRRADLPVSLAQDKSVTA</sequence>
<dbReference type="SUPFAM" id="SSF52540">
    <property type="entry name" value="P-loop containing nucleoside triphosphate hydrolases"/>
    <property type="match status" value="1"/>
</dbReference>
<dbReference type="GO" id="GO:0005524">
    <property type="term" value="F:ATP binding"/>
    <property type="evidence" value="ECO:0007669"/>
    <property type="project" value="UniProtKB-KW"/>
</dbReference>